<dbReference type="EMBL" id="JSAQ01000001">
    <property type="protein sequence ID" value="KGO07701.1"/>
    <property type="molecule type" value="Genomic_DNA"/>
</dbReference>
<organism evidence="2 3">
    <name type="scientific">Dokdonia donghaensis DSW-1</name>
    <dbReference type="NCBI Taxonomy" id="1300343"/>
    <lineage>
        <taxon>Bacteria</taxon>
        <taxon>Pseudomonadati</taxon>
        <taxon>Bacteroidota</taxon>
        <taxon>Flavobacteriia</taxon>
        <taxon>Flavobacteriales</taxon>
        <taxon>Flavobacteriaceae</taxon>
        <taxon>Dokdonia</taxon>
    </lineage>
</organism>
<dbReference type="PANTHER" id="PTHR12526">
    <property type="entry name" value="GLYCOSYLTRANSFERASE"/>
    <property type="match status" value="1"/>
</dbReference>
<evidence type="ECO:0000313" key="2">
    <source>
        <dbReference type="EMBL" id="KGO07701.1"/>
    </source>
</evidence>
<comment type="caution">
    <text evidence="2">The sequence shown here is derived from an EMBL/GenBank/DDBJ whole genome shotgun (WGS) entry which is preliminary data.</text>
</comment>
<feature type="domain" description="Glycosyl transferase family 1" evidence="1">
    <location>
        <begin position="213"/>
        <end position="358"/>
    </location>
</feature>
<dbReference type="RefSeq" id="WP_035328048.1">
    <property type="nucleotide sequence ID" value="NZ_CP015125.1"/>
</dbReference>
<evidence type="ECO:0000313" key="3">
    <source>
        <dbReference type="Proteomes" id="UP000030140"/>
    </source>
</evidence>
<dbReference type="InterPro" id="IPR001296">
    <property type="entry name" value="Glyco_trans_1"/>
</dbReference>
<dbReference type="SUPFAM" id="SSF53756">
    <property type="entry name" value="UDP-Glycosyltransferase/glycogen phosphorylase"/>
    <property type="match status" value="1"/>
</dbReference>
<evidence type="ECO:0000259" key="1">
    <source>
        <dbReference type="Pfam" id="PF00534"/>
    </source>
</evidence>
<dbReference type="OrthoDB" id="1403340at2"/>
<dbReference type="Gene3D" id="3.40.50.2000">
    <property type="entry name" value="Glycogen Phosphorylase B"/>
    <property type="match status" value="2"/>
</dbReference>
<proteinExistence type="predicted"/>
<gene>
    <name evidence="2" type="ORF">NV36_13200</name>
</gene>
<dbReference type="Proteomes" id="UP000030140">
    <property type="component" value="Unassembled WGS sequence"/>
</dbReference>
<dbReference type="KEGG" id="ddo:I597_1521"/>
<dbReference type="AlphaFoldDB" id="A0A0A2GZD4"/>
<dbReference type="PATRIC" id="fig|1300343.5.peg.1530"/>
<accession>A0A0A2GZD4</accession>
<dbReference type="Pfam" id="PF00534">
    <property type="entry name" value="Glycos_transf_1"/>
    <property type="match status" value="1"/>
</dbReference>
<sequence length="387" mass="44379">MINQVKILIIGPIADFGGREVEAKILANSFVKFYMVNFLSTIHMTEKSYALLNHKNFTWSNVSRKIYQEHLLIRLSSKLTKFLNGRVDAPITFMGNKVTHQLYDFNKLYLQTIQSAISENDVIVFCGDFQSKWLKEIVDYSFTHKKKFLFRTTGTIYAITDELKSIFKNDYRILIHSKLNGLATDKIWTNNKTIIDQTTLNEGQLLKIPLDYGKNITYGYLGRFGKEKGILELLQITDSLRIPIIFAGDGPFKSEVIEFCSKRTERAFIGKLKSEEITTFFSKIDVLIIPSLEEAGPLVGIEAMAAGKIIISTKVGATQERLEDTDNQFWFDINDPQSLLDTIKFVESLSQDELVRVKRQVRERYLAKYSNTEVASQYISIVKELLN</sequence>
<dbReference type="GO" id="GO:0016757">
    <property type="term" value="F:glycosyltransferase activity"/>
    <property type="evidence" value="ECO:0007669"/>
    <property type="project" value="InterPro"/>
</dbReference>
<reference evidence="2 3" key="1">
    <citation type="submission" date="2014-10" db="EMBL/GenBank/DDBJ databases">
        <title>Draft genome sequence of the proteorhodopsin-containing marine bacterium Dokdonia donghaensis.</title>
        <authorList>
            <person name="Gomez-Consarnau L."/>
            <person name="Gonzalez J.M."/>
            <person name="Riedel T."/>
            <person name="Jaenicke S."/>
            <person name="Wagner-Doebler I."/>
            <person name="Fuhrman J.A."/>
        </authorList>
    </citation>
    <scope>NUCLEOTIDE SEQUENCE [LARGE SCALE GENOMIC DNA]</scope>
    <source>
        <strain evidence="2 3">DSW-1</strain>
    </source>
</reference>
<name>A0A0A2GZD4_9FLAO</name>
<dbReference type="CDD" id="cd03801">
    <property type="entry name" value="GT4_PimA-like"/>
    <property type="match status" value="1"/>
</dbReference>
<protein>
    <recommendedName>
        <fullName evidence="1">Glycosyl transferase family 1 domain-containing protein</fullName>
    </recommendedName>
</protein>
<keyword evidence="3" id="KW-1185">Reference proteome</keyword>